<gene>
    <name evidence="2" type="ORF">SAMN05428963_10347</name>
</gene>
<dbReference type="RefSeq" id="WP_245318825.1">
    <property type="nucleotide sequence ID" value="NZ_FUXL01000003.1"/>
</dbReference>
<protein>
    <submittedName>
        <fullName evidence="2">Hybrid cluster protein-associated redox disulfide domain-containing protein</fullName>
    </submittedName>
</protein>
<dbReference type="AlphaFoldDB" id="A0A1T4NIL6"/>
<evidence type="ECO:0000313" key="2">
    <source>
        <dbReference type="EMBL" id="SJZ79140.1"/>
    </source>
</evidence>
<dbReference type="InterPro" id="IPR038062">
    <property type="entry name" value="ScdA-like_N_sf"/>
</dbReference>
<dbReference type="Proteomes" id="UP000190135">
    <property type="component" value="Unassembled WGS sequence"/>
</dbReference>
<keyword evidence="3" id="KW-1185">Reference proteome</keyword>
<feature type="domain" description="DUF1858" evidence="1">
    <location>
        <begin position="21"/>
        <end position="74"/>
    </location>
</feature>
<dbReference type="EMBL" id="FUXL01000003">
    <property type="protein sequence ID" value="SJZ79140.1"/>
    <property type="molecule type" value="Genomic_DNA"/>
</dbReference>
<organism evidence="2 3">
    <name type="scientific">Consotaella salsifontis</name>
    <dbReference type="NCBI Taxonomy" id="1365950"/>
    <lineage>
        <taxon>Bacteria</taxon>
        <taxon>Pseudomonadati</taxon>
        <taxon>Pseudomonadota</taxon>
        <taxon>Alphaproteobacteria</taxon>
        <taxon>Hyphomicrobiales</taxon>
        <taxon>Aurantimonadaceae</taxon>
        <taxon>Consotaella</taxon>
    </lineage>
</organism>
<evidence type="ECO:0000313" key="3">
    <source>
        <dbReference type="Proteomes" id="UP000190135"/>
    </source>
</evidence>
<dbReference type="PANTHER" id="PTHR39341">
    <property type="entry name" value="BSL7085 PROTEIN"/>
    <property type="match status" value="1"/>
</dbReference>
<dbReference type="STRING" id="1365950.SAMN05428963_10347"/>
<dbReference type="NCBIfam" id="TIGR03980">
    <property type="entry name" value="prismane_assoc"/>
    <property type="match status" value="1"/>
</dbReference>
<dbReference type="PANTHER" id="PTHR39341:SF1">
    <property type="entry name" value="DUF1858 DOMAIN-CONTAINING PROTEIN"/>
    <property type="match status" value="1"/>
</dbReference>
<sequence>MSQVLSDPNGTAPMAMLFAPITDATVVDELMSRHRAAIPVFLCHRMHCVGCPVGRIHTLKDACREHGIGLSQFIASLNDAIGAAEQVRDDSINDYPNQAPAP</sequence>
<dbReference type="Gene3D" id="1.10.3910.10">
    <property type="entry name" value="SP0561-like"/>
    <property type="match status" value="1"/>
</dbReference>
<reference evidence="2 3" key="1">
    <citation type="submission" date="2017-02" db="EMBL/GenBank/DDBJ databases">
        <authorList>
            <person name="Peterson S.W."/>
        </authorList>
    </citation>
    <scope>NUCLEOTIDE SEQUENCE [LARGE SCALE GENOMIC DNA]</scope>
    <source>
        <strain evidence="2 3">USBA 369</strain>
    </source>
</reference>
<dbReference type="SUPFAM" id="SSF140683">
    <property type="entry name" value="SP0561-like"/>
    <property type="match status" value="1"/>
</dbReference>
<proteinExistence type="predicted"/>
<dbReference type="Pfam" id="PF08984">
    <property type="entry name" value="DUF1858"/>
    <property type="match status" value="1"/>
</dbReference>
<dbReference type="InterPro" id="IPR023883">
    <property type="entry name" value="CHP03980_redox-disulphide"/>
</dbReference>
<dbReference type="InterPro" id="IPR015077">
    <property type="entry name" value="DUF1858"/>
</dbReference>
<evidence type="ECO:0000259" key="1">
    <source>
        <dbReference type="Pfam" id="PF08984"/>
    </source>
</evidence>
<name>A0A1T4NIL6_9HYPH</name>
<accession>A0A1T4NIL6</accession>